<evidence type="ECO:0000313" key="8">
    <source>
        <dbReference type="EMBL" id="RKP30280.1"/>
    </source>
</evidence>
<reference evidence="9" key="1">
    <citation type="journal article" date="2018" name="Nat. Microbiol.">
        <title>Leveraging single-cell genomics to expand the fungal tree of life.</title>
        <authorList>
            <person name="Ahrendt S.R."/>
            <person name="Quandt C.A."/>
            <person name="Ciobanu D."/>
            <person name="Clum A."/>
            <person name="Salamov A."/>
            <person name="Andreopoulos B."/>
            <person name="Cheng J.F."/>
            <person name="Woyke T."/>
            <person name="Pelin A."/>
            <person name="Henrissat B."/>
            <person name="Reynolds N.K."/>
            <person name="Benny G.L."/>
            <person name="Smith M.E."/>
            <person name="James T.Y."/>
            <person name="Grigoriev I.V."/>
        </authorList>
    </citation>
    <scope>NUCLEOTIDE SEQUENCE [LARGE SCALE GENOMIC DNA]</scope>
    <source>
        <strain evidence="9">Baker2002</strain>
    </source>
</reference>
<evidence type="ECO:0000256" key="5">
    <source>
        <dbReference type="ARBA" id="ARBA00022786"/>
    </source>
</evidence>
<dbReference type="InterPro" id="IPR045886">
    <property type="entry name" value="ThiF/MoeB/HesA"/>
</dbReference>
<dbReference type="EMBL" id="ML004462">
    <property type="protein sequence ID" value="RKP30280.1"/>
    <property type="molecule type" value="Genomic_DNA"/>
</dbReference>
<feature type="domain" description="THIF-type NAD/FAD binding fold" evidence="7">
    <location>
        <begin position="23"/>
        <end position="502"/>
    </location>
</feature>
<comment type="similarity">
    <text evidence="3 6">Belongs to the ubiquitin-activating E1 family. ULA1 subfamily.</text>
</comment>
<gene>
    <name evidence="8" type="ORF">METBISCDRAFT_31047</name>
</gene>
<organism evidence="8 9">
    <name type="scientific">Metschnikowia bicuspidata</name>
    <dbReference type="NCBI Taxonomy" id="27322"/>
    <lineage>
        <taxon>Eukaryota</taxon>
        <taxon>Fungi</taxon>
        <taxon>Dikarya</taxon>
        <taxon>Ascomycota</taxon>
        <taxon>Saccharomycotina</taxon>
        <taxon>Pichiomycetes</taxon>
        <taxon>Metschnikowiaceae</taxon>
        <taxon>Metschnikowia</taxon>
    </lineage>
</organism>
<dbReference type="Pfam" id="PF00899">
    <property type="entry name" value="ThiF"/>
    <property type="match status" value="1"/>
</dbReference>
<dbReference type="GO" id="GO:0019781">
    <property type="term" value="F:NEDD8 activating enzyme activity"/>
    <property type="evidence" value="ECO:0007669"/>
    <property type="project" value="UniProtKB-UniRule"/>
</dbReference>
<dbReference type="SUPFAM" id="SSF69572">
    <property type="entry name" value="Activating enzymes of the ubiquitin-like proteins"/>
    <property type="match status" value="1"/>
</dbReference>
<dbReference type="AlphaFoldDB" id="A0A4P9ZEC6"/>
<dbReference type="GO" id="GO:0005737">
    <property type="term" value="C:cytoplasm"/>
    <property type="evidence" value="ECO:0007669"/>
    <property type="project" value="UniProtKB-SubCell"/>
</dbReference>
<dbReference type="PIRSF" id="PIRSF039099">
    <property type="entry name" value="APP-BP1"/>
    <property type="match status" value="1"/>
</dbReference>
<comment type="function">
    <text evidence="6">Regulatory subunit of the dimeric UBA3-ULA1 E1 enzyme.</text>
</comment>
<keyword evidence="4" id="KW-0963">Cytoplasm</keyword>
<evidence type="ECO:0000256" key="6">
    <source>
        <dbReference type="PIRNR" id="PIRNR039099"/>
    </source>
</evidence>
<dbReference type="PANTHER" id="PTHR10953">
    <property type="entry name" value="UBIQUITIN-ACTIVATING ENZYME E1"/>
    <property type="match status" value="1"/>
</dbReference>
<dbReference type="OrthoDB" id="1708823at2759"/>
<keyword evidence="9" id="KW-1185">Reference proteome</keyword>
<sequence length="527" mass="59589">MNIRCSRQIVFRNITEHETLLYDRQVRLWHAGGQFRLEQASVCVISGNATAAEILKNLVLPDHRDVSNADLAGNFFLEQSDICTNVAAAMCAHLRELNSDVRGRAVEERLETLLAQTDFWLGFDVVVVCGALSLVEQATLQSLLWPHNVALLRVWTRGFYGAVRIARRETTVFETHDPSPTYDLRLDCPWPELVTYADLFALEKLDDIEYAHVPYVVIYLKAIDQWRRAHRRTPPELPRTHAEKTDFRRNFVDKMARDISHEANFAEASQAIHRALQPTAVPESVQRLFSRKETDDALLARSVSLFWVYVRALADFVRENGGFLPLPGVLPDMVSTTSSYVRLQRIYREKALLDQQQFTAIVTALCERLQLDLQPDPESISSFCKNAAYLYVSNGAQLDTHANLAEEFAKTSGLREDPRLLLVVYFGMLALDRWTEEGGVGGETQFLEVFCCVTGTSAHSLPKAVADTLRELFVHNVSGYANTCSYMGGIVAQEVLKIVTCQYIPLDNLYVFDGIWSVSDKWKACTE</sequence>
<dbReference type="Proteomes" id="UP000268321">
    <property type="component" value="Unassembled WGS sequence"/>
</dbReference>
<protein>
    <recommendedName>
        <fullName evidence="6">NEDD8-activating enzyme E1 regulatory subunit</fullName>
    </recommendedName>
</protein>
<comment type="pathway">
    <text evidence="2 6">Protein modification; protein neddylation.</text>
</comment>
<name>A0A4P9ZEC6_9ASCO</name>
<dbReference type="PANTHER" id="PTHR10953:SF29">
    <property type="entry name" value="NEDD8-ACTIVATING ENZYME E1 REGULATORY SUBUNIT"/>
    <property type="match status" value="1"/>
</dbReference>
<keyword evidence="5 6" id="KW-0833">Ubl conjugation pathway</keyword>
<dbReference type="UniPathway" id="UPA00885"/>
<proteinExistence type="inferred from homology"/>
<evidence type="ECO:0000256" key="3">
    <source>
        <dbReference type="ARBA" id="ARBA00006868"/>
    </source>
</evidence>
<evidence type="ECO:0000256" key="2">
    <source>
        <dbReference type="ARBA" id="ARBA00005032"/>
    </source>
</evidence>
<evidence type="ECO:0000256" key="1">
    <source>
        <dbReference type="ARBA" id="ARBA00004496"/>
    </source>
</evidence>
<evidence type="ECO:0000259" key="7">
    <source>
        <dbReference type="Pfam" id="PF00899"/>
    </source>
</evidence>
<evidence type="ECO:0000313" key="9">
    <source>
        <dbReference type="Proteomes" id="UP000268321"/>
    </source>
</evidence>
<dbReference type="InterPro" id="IPR035985">
    <property type="entry name" value="Ubiquitin-activating_enz"/>
</dbReference>
<dbReference type="Gene3D" id="3.40.50.720">
    <property type="entry name" value="NAD(P)-binding Rossmann-like Domain"/>
    <property type="match status" value="2"/>
</dbReference>
<dbReference type="GO" id="GO:0045116">
    <property type="term" value="P:protein neddylation"/>
    <property type="evidence" value="ECO:0007669"/>
    <property type="project" value="UniProtKB-UniRule"/>
</dbReference>
<dbReference type="InterPro" id="IPR030667">
    <property type="entry name" value="APP-BP1"/>
</dbReference>
<accession>A0A4P9ZEC6</accession>
<comment type="subcellular location">
    <subcellularLocation>
        <location evidence="1">Cytoplasm</location>
    </subcellularLocation>
</comment>
<dbReference type="InterPro" id="IPR000594">
    <property type="entry name" value="ThiF_NAD_FAD-bd"/>
</dbReference>
<evidence type="ECO:0000256" key="4">
    <source>
        <dbReference type="ARBA" id="ARBA00022490"/>
    </source>
</evidence>